<geneLocation type="plasmid" evidence="1 2">
    <name>pAt1</name>
</geneLocation>
<name>A0ABM7QR92_9GAMM</name>
<evidence type="ECO:0008006" key="3">
    <source>
        <dbReference type="Google" id="ProtNLM"/>
    </source>
</evidence>
<dbReference type="Proteomes" id="UP000680679">
    <property type="component" value="Plasmid pAt1"/>
</dbReference>
<evidence type="ECO:0000313" key="2">
    <source>
        <dbReference type="Proteomes" id="UP000680679"/>
    </source>
</evidence>
<keyword evidence="1" id="KW-0614">Plasmid</keyword>
<dbReference type="InterPro" id="IPR013396">
    <property type="entry name" value="CRISPR-assoc_prot_Csy4"/>
</dbReference>
<keyword evidence="2" id="KW-1185">Reference proteome</keyword>
<gene>
    <name evidence="1" type="ORF">Atep_31600</name>
</gene>
<proteinExistence type="predicted"/>
<sequence length="176" mass="20495">MRPNVFFDISHRPSHHGAKRWGQTLKDLHGVFAEIPSSYALALPDYPSKKFGRMRVFASTDDELMRLAYRLRDQPLKIGQMTTVPADFSGAWRCYSRYRIPTRAQERHANGVLRLRRIRQADDMQLPYFDIYSRSTQQNFRLYVQVLDGERPQGECLPDNYGLSVSSRLFALPEIL</sequence>
<dbReference type="EMBL" id="AP024564">
    <property type="protein sequence ID" value="BCU08483.1"/>
    <property type="molecule type" value="Genomic_DNA"/>
</dbReference>
<dbReference type="Pfam" id="PF09618">
    <property type="entry name" value="Cas_Csy4"/>
    <property type="match status" value="1"/>
</dbReference>
<dbReference type="Gene3D" id="3.30.70.2540">
    <property type="entry name" value="CRISPR-associated endoribonuclease Cas6/Csy4"/>
    <property type="match status" value="1"/>
</dbReference>
<protein>
    <recommendedName>
        <fullName evidence="3">CRISPR-associated protein, Csy4 family</fullName>
    </recommendedName>
</protein>
<dbReference type="RefSeq" id="WP_213382070.1">
    <property type="nucleotide sequence ID" value="NZ_AP024564.1"/>
</dbReference>
<accession>A0ABM7QR92</accession>
<dbReference type="InterPro" id="IPR042564">
    <property type="entry name" value="CRISPR-Cas6/Csy4_sf"/>
</dbReference>
<evidence type="ECO:0000313" key="1">
    <source>
        <dbReference type="EMBL" id="BCU08483.1"/>
    </source>
</evidence>
<reference evidence="1 2" key="1">
    <citation type="submission" date="2021-04" db="EMBL/GenBank/DDBJ databases">
        <title>Complete genome sequencing of Allochromatium tepidum strain NZ.</title>
        <authorList>
            <person name="Tsukatani Y."/>
            <person name="Mori H."/>
        </authorList>
    </citation>
    <scope>NUCLEOTIDE SEQUENCE [LARGE SCALE GENOMIC DNA]</scope>
    <source>
        <strain evidence="1 2">NZ</strain>
        <plasmid evidence="1 2">pAt1</plasmid>
    </source>
</reference>
<organism evidence="1 2">
    <name type="scientific">Allochromatium tepidum</name>
    <dbReference type="NCBI Taxonomy" id="553982"/>
    <lineage>
        <taxon>Bacteria</taxon>
        <taxon>Pseudomonadati</taxon>
        <taxon>Pseudomonadota</taxon>
        <taxon>Gammaproteobacteria</taxon>
        <taxon>Chromatiales</taxon>
        <taxon>Chromatiaceae</taxon>
        <taxon>Allochromatium</taxon>
    </lineage>
</organism>